<dbReference type="GO" id="GO:0005829">
    <property type="term" value="C:cytosol"/>
    <property type="evidence" value="ECO:0007669"/>
    <property type="project" value="TreeGrafter"/>
</dbReference>
<evidence type="ECO:0000313" key="2">
    <source>
        <dbReference type="EMBL" id="KAG2263318.1"/>
    </source>
</evidence>
<dbReference type="GO" id="GO:0005992">
    <property type="term" value="P:trehalose biosynthetic process"/>
    <property type="evidence" value="ECO:0007669"/>
    <property type="project" value="InterPro"/>
</dbReference>
<dbReference type="EMBL" id="JAAMPC010000014">
    <property type="protein sequence ID" value="KAG2263318.1"/>
    <property type="molecule type" value="Genomic_DNA"/>
</dbReference>
<organism evidence="2 3">
    <name type="scientific">Brassica carinata</name>
    <name type="common">Ethiopian mustard</name>
    <name type="synonym">Abyssinian cabbage</name>
    <dbReference type="NCBI Taxonomy" id="52824"/>
    <lineage>
        <taxon>Eukaryota</taxon>
        <taxon>Viridiplantae</taxon>
        <taxon>Streptophyta</taxon>
        <taxon>Embryophyta</taxon>
        <taxon>Tracheophyta</taxon>
        <taxon>Spermatophyta</taxon>
        <taxon>Magnoliopsida</taxon>
        <taxon>eudicotyledons</taxon>
        <taxon>Gunneridae</taxon>
        <taxon>Pentapetalae</taxon>
        <taxon>rosids</taxon>
        <taxon>malvids</taxon>
        <taxon>Brassicales</taxon>
        <taxon>Brassicaceae</taxon>
        <taxon>Brassiceae</taxon>
        <taxon>Brassica</taxon>
    </lineage>
</organism>
<proteinExistence type="inferred from homology"/>
<dbReference type="SUPFAM" id="SSF56784">
    <property type="entry name" value="HAD-like"/>
    <property type="match status" value="1"/>
</dbReference>
<dbReference type="Gene3D" id="3.40.50.1000">
    <property type="entry name" value="HAD superfamily/HAD-like"/>
    <property type="match status" value="1"/>
</dbReference>
<evidence type="ECO:0000256" key="1">
    <source>
        <dbReference type="ARBA" id="ARBA00005409"/>
    </source>
</evidence>
<reference evidence="2 3" key="1">
    <citation type="submission" date="2020-02" db="EMBL/GenBank/DDBJ databases">
        <authorList>
            <person name="Ma Q."/>
            <person name="Huang Y."/>
            <person name="Song X."/>
            <person name="Pei D."/>
        </authorList>
    </citation>
    <scope>NUCLEOTIDE SEQUENCE [LARGE SCALE GENOMIC DNA]</scope>
    <source>
        <strain evidence="2">Sxm20200214</strain>
        <tissue evidence="2">Leaf</tissue>
    </source>
</reference>
<evidence type="ECO:0000313" key="3">
    <source>
        <dbReference type="Proteomes" id="UP000886595"/>
    </source>
</evidence>
<dbReference type="GO" id="GO:0003825">
    <property type="term" value="F:alpha,alpha-trehalose-phosphate synthase (UDP-forming) activity"/>
    <property type="evidence" value="ECO:0007669"/>
    <property type="project" value="TreeGrafter"/>
</dbReference>
<dbReference type="OrthoDB" id="755951at2759"/>
<keyword evidence="3" id="KW-1185">Reference proteome</keyword>
<dbReference type="PANTHER" id="PTHR10788">
    <property type="entry name" value="TREHALOSE-6-PHOSPHATE SYNTHASE"/>
    <property type="match status" value="1"/>
</dbReference>
<sequence>MLQHLWAGPTSNASVDIVQGRYYVEVHSVGVTKGSAMERILGEIVLQNKSITTPIDYVLCIGNFLGKDEDIYTFFEPEITKKTKKVSSTRCCVKGEAYFSVAIGNTHTKASYFLDSSDDVVHLIHKLYTQRN</sequence>
<comment type="similarity">
    <text evidence="1">In the N-terminal section; belongs to the glycosyltransferase 20 family.</text>
</comment>
<dbReference type="PANTHER" id="PTHR10788:SF82">
    <property type="entry name" value="ALPHA,ALPHA-TREHALOSE-PHOSPHATE SYNTHASE [UDP-FORMING] 4-RELATED"/>
    <property type="match status" value="1"/>
</dbReference>
<gene>
    <name evidence="2" type="ORF">Bca52824_070397</name>
</gene>
<dbReference type="InterPro" id="IPR003337">
    <property type="entry name" value="Trehalose_PPase"/>
</dbReference>
<comment type="caution">
    <text evidence="2">The sequence shown here is derived from an EMBL/GenBank/DDBJ whole genome shotgun (WGS) entry which is preliminary data.</text>
</comment>
<dbReference type="GO" id="GO:0004805">
    <property type="term" value="F:trehalose-phosphatase activity"/>
    <property type="evidence" value="ECO:0007669"/>
    <property type="project" value="TreeGrafter"/>
</dbReference>
<dbReference type="InterPro" id="IPR023214">
    <property type="entry name" value="HAD_sf"/>
</dbReference>
<accession>A0A8X7Q5B7</accession>
<name>A0A8X7Q5B7_BRACI</name>
<protein>
    <submittedName>
        <fullName evidence="2">Uncharacterized protein</fullName>
    </submittedName>
</protein>
<dbReference type="InterPro" id="IPR036412">
    <property type="entry name" value="HAD-like_sf"/>
</dbReference>
<dbReference type="InterPro" id="IPR001830">
    <property type="entry name" value="Glyco_trans_20"/>
</dbReference>
<dbReference type="Proteomes" id="UP000886595">
    <property type="component" value="Unassembled WGS sequence"/>
</dbReference>
<dbReference type="Pfam" id="PF02358">
    <property type="entry name" value="Trehalose_PPase"/>
    <property type="match status" value="1"/>
</dbReference>
<dbReference type="AlphaFoldDB" id="A0A8X7Q5B7"/>